<dbReference type="GO" id="GO:0016887">
    <property type="term" value="F:ATP hydrolysis activity"/>
    <property type="evidence" value="ECO:0007669"/>
    <property type="project" value="InterPro"/>
</dbReference>
<evidence type="ECO:0000256" key="9">
    <source>
        <dbReference type="ARBA" id="ARBA00022801"/>
    </source>
</evidence>
<feature type="compositionally biased region" description="Basic and acidic residues" evidence="17">
    <location>
        <begin position="697"/>
        <end position="718"/>
    </location>
</feature>
<feature type="region of interest" description="Disordered" evidence="17">
    <location>
        <begin position="652"/>
        <end position="736"/>
    </location>
</feature>
<comment type="similarity">
    <text evidence="4">In the N-terminal section; belongs to the AAA ATPase family.</text>
</comment>
<dbReference type="InterPro" id="IPR003960">
    <property type="entry name" value="ATPase_AAA_CS"/>
</dbReference>
<feature type="region of interest" description="Disordered" evidence="17">
    <location>
        <begin position="817"/>
        <end position="864"/>
    </location>
</feature>
<dbReference type="PANTHER" id="PTHR43655:SF2">
    <property type="entry name" value="AFG3 LIKE MATRIX AAA PEPTIDASE SUBUNIT 2, ISOFORM A"/>
    <property type="match status" value="1"/>
</dbReference>
<keyword evidence="13" id="KW-0482">Metalloprotease</keyword>
<dbReference type="Proteomes" id="UP001345827">
    <property type="component" value="Unassembled WGS sequence"/>
</dbReference>
<dbReference type="SMART" id="SM00382">
    <property type="entry name" value="AAA"/>
    <property type="match status" value="1"/>
</dbReference>
<feature type="domain" description="AAA+ ATPase" evidence="18">
    <location>
        <begin position="1077"/>
        <end position="1217"/>
    </location>
</feature>
<evidence type="ECO:0000256" key="14">
    <source>
        <dbReference type="ARBA" id="ARBA00023128"/>
    </source>
</evidence>
<keyword evidence="8" id="KW-0547">Nucleotide-binding</keyword>
<keyword evidence="12" id="KW-1133">Transmembrane helix</keyword>
<dbReference type="InterPro" id="IPR037219">
    <property type="entry name" value="Peptidase_M41-like"/>
</dbReference>
<dbReference type="InterPro" id="IPR050928">
    <property type="entry name" value="ATP-dep_Zn_Metalloprotease"/>
</dbReference>
<dbReference type="Gene3D" id="1.10.8.60">
    <property type="match status" value="1"/>
</dbReference>
<comment type="subcellular location">
    <subcellularLocation>
        <location evidence="2">Mitochondrion membrane</location>
        <topology evidence="2">Multi-pass membrane protein</topology>
    </subcellularLocation>
</comment>
<dbReference type="CDD" id="cd19501">
    <property type="entry name" value="RecA-like_FtsH"/>
    <property type="match status" value="1"/>
</dbReference>
<keyword evidence="10" id="KW-0862">Zinc</keyword>
<name>A0AAV9QJY8_9PEZI</name>
<dbReference type="GO" id="GO:0030163">
    <property type="term" value="P:protein catabolic process"/>
    <property type="evidence" value="ECO:0007669"/>
    <property type="project" value="UniProtKB-ARBA"/>
</dbReference>
<evidence type="ECO:0000256" key="13">
    <source>
        <dbReference type="ARBA" id="ARBA00023049"/>
    </source>
</evidence>
<dbReference type="FunFam" id="1.20.58.760:FF:000003">
    <property type="entry name" value="AFG3-like AAA ATPase 2"/>
    <property type="match status" value="1"/>
</dbReference>
<feature type="compositionally biased region" description="Basic and acidic residues" evidence="17">
    <location>
        <begin position="656"/>
        <end position="684"/>
    </location>
</feature>
<keyword evidence="11" id="KW-0067">ATP-binding</keyword>
<feature type="region of interest" description="Disordered" evidence="17">
    <location>
        <begin position="406"/>
        <end position="447"/>
    </location>
</feature>
<dbReference type="InterPro" id="IPR005936">
    <property type="entry name" value="FtsH"/>
</dbReference>
<dbReference type="GO" id="GO:0004222">
    <property type="term" value="F:metalloendopeptidase activity"/>
    <property type="evidence" value="ECO:0007669"/>
    <property type="project" value="InterPro"/>
</dbReference>
<evidence type="ECO:0000256" key="3">
    <source>
        <dbReference type="ARBA" id="ARBA00010044"/>
    </source>
</evidence>
<dbReference type="GO" id="GO:0005524">
    <property type="term" value="F:ATP binding"/>
    <property type="evidence" value="ECO:0007669"/>
    <property type="project" value="UniProtKB-KW"/>
</dbReference>
<dbReference type="PROSITE" id="PS00674">
    <property type="entry name" value="AAA"/>
    <property type="match status" value="1"/>
</dbReference>
<keyword evidence="14" id="KW-0496">Mitochondrion</keyword>
<dbReference type="Pfam" id="PF01434">
    <property type="entry name" value="Peptidase_M41"/>
    <property type="match status" value="1"/>
</dbReference>
<organism evidence="19 20">
    <name type="scientific">Vermiconidia calcicola</name>
    <dbReference type="NCBI Taxonomy" id="1690605"/>
    <lineage>
        <taxon>Eukaryota</taxon>
        <taxon>Fungi</taxon>
        <taxon>Dikarya</taxon>
        <taxon>Ascomycota</taxon>
        <taxon>Pezizomycotina</taxon>
        <taxon>Dothideomycetes</taxon>
        <taxon>Dothideomycetidae</taxon>
        <taxon>Mycosphaerellales</taxon>
        <taxon>Extremaceae</taxon>
        <taxon>Vermiconidia</taxon>
    </lineage>
</organism>
<dbReference type="Pfam" id="PF17862">
    <property type="entry name" value="AAA_lid_3"/>
    <property type="match status" value="1"/>
</dbReference>
<evidence type="ECO:0000256" key="8">
    <source>
        <dbReference type="ARBA" id="ARBA00022741"/>
    </source>
</evidence>
<evidence type="ECO:0000256" key="16">
    <source>
        <dbReference type="ARBA" id="ARBA00048778"/>
    </source>
</evidence>
<evidence type="ECO:0000256" key="17">
    <source>
        <dbReference type="SAM" id="MobiDB-lite"/>
    </source>
</evidence>
<dbReference type="InterPro" id="IPR041569">
    <property type="entry name" value="AAA_lid_3"/>
</dbReference>
<dbReference type="FunFam" id="3.40.50.300:FF:000001">
    <property type="entry name" value="ATP-dependent zinc metalloprotease FtsH"/>
    <property type="match status" value="1"/>
</dbReference>
<accession>A0AAV9QJY8</accession>
<feature type="compositionally biased region" description="Polar residues" evidence="17">
    <location>
        <begin position="412"/>
        <end position="440"/>
    </location>
</feature>
<evidence type="ECO:0000313" key="19">
    <source>
        <dbReference type="EMBL" id="KAK5544020.1"/>
    </source>
</evidence>
<evidence type="ECO:0000256" key="12">
    <source>
        <dbReference type="ARBA" id="ARBA00022989"/>
    </source>
</evidence>
<dbReference type="GO" id="GO:0034982">
    <property type="term" value="P:mitochondrial protein processing"/>
    <property type="evidence" value="ECO:0007669"/>
    <property type="project" value="TreeGrafter"/>
</dbReference>
<keyword evidence="20" id="KW-1185">Reference proteome</keyword>
<dbReference type="SUPFAM" id="SSF140990">
    <property type="entry name" value="FtsH protease domain-like"/>
    <property type="match status" value="1"/>
</dbReference>
<feature type="compositionally biased region" description="Basic and acidic residues" evidence="17">
    <location>
        <begin position="817"/>
        <end position="826"/>
    </location>
</feature>
<dbReference type="InterPro" id="IPR003593">
    <property type="entry name" value="AAA+_ATPase"/>
</dbReference>
<evidence type="ECO:0000256" key="1">
    <source>
        <dbReference type="ARBA" id="ARBA00001947"/>
    </source>
</evidence>
<evidence type="ECO:0000256" key="5">
    <source>
        <dbReference type="ARBA" id="ARBA00022670"/>
    </source>
</evidence>
<evidence type="ECO:0000256" key="4">
    <source>
        <dbReference type="ARBA" id="ARBA00010550"/>
    </source>
</evidence>
<dbReference type="EMBL" id="JAXLQG010000002">
    <property type="protein sequence ID" value="KAK5544020.1"/>
    <property type="molecule type" value="Genomic_DNA"/>
</dbReference>
<feature type="compositionally biased region" description="Acidic residues" evidence="17">
    <location>
        <begin position="66"/>
        <end position="82"/>
    </location>
</feature>
<dbReference type="Pfam" id="PF06480">
    <property type="entry name" value="FtsH_ext"/>
    <property type="match status" value="1"/>
</dbReference>
<dbReference type="PANTHER" id="PTHR43655">
    <property type="entry name" value="ATP-DEPENDENT PROTEASE"/>
    <property type="match status" value="1"/>
</dbReference>
<comment type="cofactor">
    <cofactor evidence="1">
        <name>Zn(2+)</name>
        <dbReference type="ChEBI" id="CHEBI:29105"/>
    </cofactor>
</comment>
<dbReference type="InterPro" id="IPR000642">
    <property type="entry name" value="Peptidase_M41"/>
</dbReference>
<dbReference type="Gene3D" id="3.40.50.300">
    <property type="entry name" value="P-loop containing nucleotide triphosphate hydrolases"/>
    <property type="match status" value="1"/>
</dbReference>
<dbReference type="FunFam" id="1.10.8.60:FF:000019">
    <property type="entry name" value="AFG3-like AAA ATPase 2"/>
    <property type="match status" value="1"/>
</dbReference>
<evidence type="ECO:0000256" key="10">
    <source>
        <dbReference type="ARBA" id="ARBA00022833"/>
    </source>
</evidence>
<dbReference type="Pfam" id="PF00004">
    <property type="entry name" value="AAA"/>
    <property type="match status" value="1"/>
</dbReference>
<comment type="caution">
    <text evidence="19">The sequence shown here is derived from an EMBL/GenBank/DDBJ whole genome shotgun (WGS) entry which is preliminary data.</text>
</comment>
<evidence type="ECO:0000259" key="18">
    <source>
        <dbReference type="SMART" id="SM00382"/>
    </source>
</evidence>
<dbReference type="NCBIfam" id="TIGR01241">
    <property type="entry name" value="FtsH_fam"/>
    <property type="match status" value="1"/>
</dbReference>
<feature type="region of interest" description="Disordered" evidence="17">
    <location>
        <begin position="66"/>
        <end position="116"/>
    </location>
</feature>
<feature type="compositionally biased region" description="Basic and acidic residues" evidence="17">
    <location>
        <begin position="1531"/>
        <end position="1541"/>
    </location>
</feature>
<dbReference type="HAMAP" id="MF_01458">
    <property type="entry name" value="FtsH"/>
    <property type="match status" value="1"/>
</dbReference>
<comment type="similarity">
    <text evidence="3">In the C-terminal section; belongs to the peptidase M41 family.</text>
</comment>
<keyword evidence="9" id="KW-0378">Hydrolase</keyword>
<evidence type="ECO:0000256" key="2">
    <source>
        <dbReference type="ARBA" id="ARBA00004225"/>
    </source>
</evidence>
<dbReference type="FunFam" id="3.40.1690.20:FF:000003">
    <property type="entry name" value="Mitochondrial inner membrane AAA protease Yta12, putative"/>
    <property type="match status" value="1"/>
</dbReference>
<dbReference type="InterPro" id="IPR003959">
    <property type="entry name" value="ATPase_AAA_core"/>
</dbReference>
<keyword evidence="5" id="KW-0645">Protease</keyword>
<keyword evidence="15" id="KW-0472">Membrane</keyword>
<dbReference type="GO" id="GO:0005745">
    <property type="term" value="C:m-AAA complex"/>
    <property type="evidence" value="ECO:0007669"/>
    <property type="project" value="TreeGrafter"/>
</dbReference>
<comment type="catalytic activity">
    <reaction evidence="16">
        <text>ATP + H2O = ADP + phosphate + H(+)</text>
        <dbReference type="Rhea" id="RHEA:13065"/>
        <dbReference type="ChEBI" id="CHEBI:15377"/>
        <dbReference type="ChEBI" id="CHEBI:15378"/>
        <dbReference type="ChEBI" id="CHEBI:30616"/>
        <dbReference type="ChEBI" id="CHEBI:43474"/>
        <dbReference type="ChEBI" id="CHEBI:456216"/>
    </reaction>
    <physiologicalReaction direction="left-to-right" evidence="16">
        <dbReference type="Rhea" id="RHEA:13066"/>
    </physiologicalReaction>
</comment>
<sequence length="1541" mass="170680">MLGARARAAEYHAFKAASARQASREAEEQKLPPKSAQFSLSAFTKNPHPNRNKGTKAWIPLVLEDTPESTVEYDPEDSEEDAGTLSTPTRQTGGIDPDNASLTKNETPTGPRNLQPVRINLPKLTIPTAPKAMVAANDQPSVIVNPTPKRIQQHSIIRQSQRDAVASVQSSPSNASGMTGSSGFPYQMYPTWPLYLQGMPVLGQFPIPAFNPPQRFRHIMVPSDISPTKQENKLEFLSREYAVSSSIHPEPAQPSSDSSSMGGSSILYPPPYHHYTNMPSLWGQHQYMGAFAQNNFQRPVMLHRGSDSSVPAYGQMSNTIPQPRAALFRRFTDSDTCETLPDHIIAIDEASADVVHHEQRHAMVTSVEEPYDRKIKMQSFVAEQQALAKTGKTVLRNPDLHRLRMSEVATPVSPTDSMTMSERESSGSATEGQVGSSSASILRPPPGLESLASRARILEDFEFEDVISPEDEELQKEFNVGTADWFELKPVTKTQRLKMNKTMRFVTGRENPVPSKTGSLCTHADRQADICHWVQNDSRDKQAARTLVDQIAKEHRNHRLSSLSIGDAAVNDQAASVEIESAAISAVGNIWANLTTHRTFDTEIQDLAGTGYSSVWTYKPAPEYAIERGRLLSSSSLSTSFFEEETGGFYNAPSRIARDPRFRPPSKEANKPKAEEDWKHRHDISYATVNPGGPKPPQEDPEKKGKDDKDASKSEKDSNQPQNEESESKEAGSQEFTQLNEEEVKQIQDLAQMMKMGLPKSQAAAIDEAVELMKKGGVPNELREVLEARRKDPKHHISLATTVRLVSVFTKLSRMSPEEVREKYGEKAQSANTESPEETPLFEQSNKNQDGKQKGKQQGGQQKGKMYELRLDAGTTVMAAFLSYYLYRSLYPGENSRDITWQEFRTTFLDKGLVDKLTVINRNRVRVELHRTAVANMYPDSPAARPNFYYYFNIGSVEAFERKLDEAHQELGIPSSERIPVAYSDEVPLSAALFSFGPTILFIGALFWLSRRAASGGGGQSGIFGIGKSRAKRFNHETDVKTKFADVAGMDEAKLEIMEFVSFLKDPSKYQKLGAKIPRGAILSGPPGTGKTLLAKATAGESGVPFYSVSGSEFVEMFVGVGPSRVRDLFANARKNAPCIIFIDEIDAIGKSRAKSNFGGGNDERESTLNQILTEMDGFNTSEQVVVLAGTNRPDVLDKALMRPGRFDRHISIDRPTMDGRKQIFLVHLKKIVTKVDMEYLTGRLSALTPGFSGADIANCVNEAALIAARANAPSVAMEHFEQAIERVIGGLEKKSLVLSPEEKKTVAYHEAGHAICGWFFKYADPLLKVSIIPRGQGALGYAQYLPAGGNDVYLMSVKQLMDRMAMTLGGRVSEEIWFDTVTSGASDDFNKVTRMATAMVTEWGMSSKIGFLHYKDDEQRLHKPFSEETARQIDLEVRRIVDDAYKQCKDLLLEKKDQLKAVAEELLKKEMLVRDDLVRILGARPFEDPGDFHKYFNNQQGKSAPPPPPTEQEGPASDEPLPGSAAPAFKRIDGPDSRVF</sequence>
<dbReference type="InterPro" id="IPR011546">
    <property type="entry name" value="Pept_M41_FtsH_extracell"/>
</dbReference>
<evidence type="ECO:0000256" key="7">
    <source>
        <dbReference type="ARBA" id="ARBA00022723"/>
    </source>
</evidence>
<protein>
    <submittedName>
        <fullName evidence="19">AAA ATPase afg3</fullName>
    </submittedName>
</protein>
<feature type="region of interest" description="Disordered" evidence="17">
    <location>
        <begin position="1"/>
        <end position="36"/>
    </location>
</feature>
<dbReference type="InterPro" id="IPR027417">
    <property type="entry name" value="P-loop_NTPase"/>
</dbReference>
<evidence type="ECO:0000256" key="15">
    <source>
        <dbReference type="ARBA" id="ARBA00023136"/>
    </source>
</evidence>
<keyword evidence="6" id="KW-0812">Transmembrane</keyword>
<keyword evidence="7" id="KW-0479">Metal-binding</keyword>
<gene>
    <name evidence="19" type="primary">AFG3</name>
    <name evidence="19" type="ORF">LTR25_001635</name>
</gene>
<evidence type="ECO:0000256" key="6">
    <source>
        <dbReference type="ARBA" id="ARBA00022692"/>
    </source>
</evidence>
<dbReference type="GO" id="GO:0008270">
    <property type="term" value="F:zinc ion binding"/>
    <property type="evidence" value="ECO:0007669"/>
    <property type="project" value="InterPro"/>
</dbReference>
<dbReference type="Gene3D" id="3.40.1690.20">
    <property type="match status" value="1"/>
</dbReference>
<evidence type="ECO:0000256" key="11">
    <source>
        <dbReference type="ARBA" id="ARBA00022840"/>
    </source>
</evidence>
<feature type="compositionally biased region" description="Polar residues" evidence="17">
    <location>
        <begin position="100"/>
        <end position="112"/>
    </location>
</feature>
<proteinExistence type="inferred from homology"/>
<evidence type="ECO:0000313" key="20">
    <source>
        <dbReference type="Proteomes" id="UP001345827"/>
    </source>
</evidence>
<feature type="region of interest" description="Disordered" evidence="17">
    <location>
        <begin position="1492"/>
        <end position="1541"/>
    </location>
</feature>
<dbReference type="SUPFAM" id="SSF52540">
    <property type="entry name" value="P-loop containing nucleoside triphosphate hydrolases"/>
    <property type="match status" value="1"/>
</dbReference>
<dbReference type="GO" id="GO:0004176">
    <property type="term" value="F:ATP-dependent peptidase activity"/>
    <property type="evidence" value="ECO:0007669"/>
    <property type="project" value="InterPro"/>
</dbReference>
<feature type="compositionally biased region" description="Basic and acidic residues" evidence="17">
    <location>
        <begin position="22"/>
        <end position="31"/>
    </location>
</feature>
<reference evidence="19 20" key="1">
    <citation type="submission" date="2023-06" db="EMBL/GenBank/DDBJ databases">
        <title>Black Yeasts Isolated from many extreme environments.</title>
        <authorList>
            <person name="Coleine C."/>
            <person name="Stajich J.E."/>
            <person name="Selbmann L."/>
        </authorList>
    </citation>
    <scope>NUCLEOTIDE SEQUENCE [LARGE SCALE GENOMIC DNA]</scope>
    <source>
        <strain evidence="19 20">CCFEE 5887</strain>
    </source>
</reference>
<dbReference type="Gene3D" id="1.20.58.760">
    <property type="entry name" value="Peptidase M41"/>
    <property type="match status" value="1"/>
</dbReference>